<dbReference type="EMBL" id="KV009450">
    <property type="protein sequence ID" value="KZV29172.1"/>
    <property type="molecule type" value="Genomic_DNA"/>
</dbReference>
<accession>A0A2Z7B476</accession>
<evidence type="ECO:0000313" key="2">
    <source>
        <dbReference type="Proteomes" id="UP000250235"/>
    </source>
</evidence>
<organism evidence="1 2">
    <name type="scientific">Dorcoceras hygrometricum</name>
    <dbReference type="NCBI Taxonomy" id="472368"/>
    <lineage>
        <taxon>Eukaryota</taxon>
        <taxon>Viridiplantae</taxon>
        <taxon>Streptophyta</taxon>
        <taxon>Embryophyta</taxon>
        <taxon>Tracheophyta</taxon>
        <taxon>Spermatophyta</taxon>
        <taxon>Magnoliopsida</taxon>
        <taxon>eudicotyledons</taxon>
        <taxon>Gunneridae</taxon>
        <taxon>Pentapetalae</taxon>
        <taxon>asterids</taxon>
        <taxon>lamiids</taxon>
        <taxon>Lamiales</taxon>
        <taxon>Gesneriaceae</taxon>
        <taxon>Didymocarpoideae</taxon>
        <taxon>Trichosporeae</taxon>
        <taxon>Loxocarpinae</taxon>
        <taxon>Dorcoceras</taxon>
    </lineage>
</organism>
<dbReference type="AlphaFoldDB" id="A0A2Z7B476"/>
<name>A0A2Z7B476_9LAMI</name>
<proteinExistence type="predicted"/>
<keyword evidence="2" id="KW-1185">Reference proteome</keyword>
<protein>
    <submittedName>
        <fullName evidence="1">Uncharacterized protein</fullName>
    </submittedName>
</protein>
<dbReference type="Proteomes" id="UP000250235">
    <property type="component" value="Unassembled WGS sequence"/>
</dbReference>
<gene>
    <name evidence="1" type="ORF">F511_39626</name>
</gene>
<evidence type="ECO:0000313" key="1">
    <source>
        <dbReference type="EMBL" id="KZV29172.1"/>
    </source>
</evidence>
<reference evidence="1 2" key="1">
    <citation type="journal article" date="2015" name="Proc. Natl. Acad. Sci. U.S.A.">
        <title>The resurrection genome of Boea hygrometrica: A blueprint for survival of dehydration.</title>
        <authorList>
            <person name="Xiao L."/>
            <person name="Yang G."/>
            <person name="Zhang L."/>
            <person name="Yang X."/>
            <person name="Zhao S."/>
            <person name="Ji Z."/>
            <person name="Zhou Q."/>
            <person name="Hu M."/>
            <person name="Wang Y."/>
            <person name="Chen M."/>
            <person name="Xu Y."/>
            <person name="Jin H."/>
            <person name="Xiao X."/>
            <person name="Hu G."/>
            <person name="Bao F."/>
            <person name="Hu Y."/>
            <person name="Wan P."/>
            <person name="Li L."/>
            <person name="Deng X."/>
            <person name="Kuang T."/>
            <person name="Xiang C."/>
            <person name="Zhu J.K."/>
            <person name="Oliver M.J."/>
            <person name="He Y."/>
        </authorList>
    </citation>
    <scope>NUCLEOTIDE SEQUENCE [LARGE SCALE GENOMIC DNA]</scope>
    <source>
        <strain evidence="2">cv. XS01</strain>
    </source>
</reference>
<sequence>MSTLVNGTVAGDRWIERSGFVNRAWVLVRVKRSADRCLFEERSVSMCDDVWISGYVIVLAFYVAKAYRSVLVSALRSVVLSAEICFERSVVVLVSSAFSVFLLRERERSGLCYRWKDQMSPKRCRFDFSVSVLH</sequence>